<dbReference type="EC" id="5.3.2.1" evidence="8"/>
<dbReference type="EMBL" id="CAADFE010000010">
    <property type="protein sequence ID" value="VFJ66612.1"/>
    <property type="molecule type" value="Genomic_DNA"/>
</dbReference>
<dbReference type="GO" id="GO:0005615">
    <property type="term" value="C:extracellular space"/>
    <property type="evidence" value="ECO:0007669"/>
    <property type="project" value="UniProtKB-KW"/>
</dbReference>
<name>A0A450THG2_9GAMM</name>
<evidence type="ECO:0000256" key="5">
    <source>
        <dbReference type="ARBA" id="ARBA00036735"/>
    </source>
</evidence>
<dbReference type="Pfam" id="PF01187">
    <property type="entry name" value="MIF"/>
    <property type="match status" value="1"/>
</dbReference>
<keyword evidence="2" id="KW-0202">Cytokine</keyword>
<dbReference type="PANTHER" id="PTHR11954">
    <property type="entry name" value="D-DOPACHROME DECARBOXYLASE"/>
    <property type="match status" value="1"/>
</dbReference>
<comment type="catalytic activity">
    <reaction evidence="5">
        <text>3-phenylpyruvate = enol-phenylpyruvate</text>
        <dbReference type="Rhea" id="RHEA:17097"/>
        <dbReference type="ChEBI" id="CHEBI:16815"/>
        <dbReference type="ChEBI" id="CHEBI:18005"/>
        <dbReference type="EC" id="5.3.2.1"/>
    </reaction>
</comment>
<accession>A0A450THG2</accession>
<evidence type="ECO:0000256" key="9">
    <source>
        <dbReference type="ARBA" id="ARBA00041631"/>
    </source>
</evidence>
<dbReference type="InterPro" id="IPR014347">
    <property type="entry name" value="Tautomerase/MIF_sf"/>
</dbReference>
<proteinExistence type="predicted"/>
<keyword evidence="3" id="KW-0964">Secreted</keyword>
<dbReference type="AlphaFoldDB" id="A0A450THG2"/>
<evidence type="ECO:0000256" key="10">
    <source>
        <dbReference type="ARBA" id="ARBA00041912"/>
    </source>
</evidence>
<comment type="subcellular location">
    <subcellularLocation>
        <location evidence="1">Secreted</location>
    </subcellularLocation>
</comment>
<evidence type="ECO:0000256" key="8">
    <source>
        <dbReference type="ARBA" id="ARBA00039086"/>
    </source>
</evidence>
<gene>
    <name evidence="12" type="ORF">BECKFW1821C_GA0114237_101033</name>
</gene>
<evidence type="ECO:0000313" key="12">
    <source>
        <dbReference type="EMBL" id="VFJ66612.1"/>
    </source>
</evidence>
<evidence type="ECO:0000256" key="3">
    <source>
        <dbReference type="ARBA" id="ARBA00022525"/>
    </source>
</evidence>
<protein>
    <recommendedName>
        <fullName evidence="11">L-dopachrome isomerase</fullName>
        <ecNumber evidence="8">5.3.2.1</ecNumber>
        <ecNumber evidence="7">5.3.3.12</ecNumber>
    </recommendedName>
    <alternativeName>
        <fullName evidence="9">L-dopachrome tautomerase</fullName>
    </alternativeName>
    <alternativeName>
        <fullName evidence="10">Phenylpyruvate tautomerase</fullName>
    </alternativeName>
</protein>
<reference evidence="12" key="1">
    <citation type="submission" date="2019-02" db="EMBL/GenBank/DDBJ databases">
        <authorList>
            <person name="Gruber-Vodicka R. H."/>
            <person name="Seah K. B. B."/>
        </authorList>
    </citation>
    <scope>NUCLEOTIDE SEQUENCE</scope>
    <source>
        <strain evidence="12">BECK_BZ131</strain>
    </source>
</reference>
<dbReference type="EC" id="5.3.3.12" evidence="7"/>
<evidence type="ECO:0000256" key="1">
    <source>
        <dbReference type="ARBA" id="ARBA00004613"/>
    </source>
</evidence>
<dbReference type="Gene3D" id="3.30.429.10">
    <property type="entry name" value="Macrophage Migration Inhibitory Factor"/>
    <property type="match status" value="1"/>
</dbReference>
<sequence length="114" mass="12607">MPYLRIQSNVSIDSAKEQSVLTKISATIAEQLEKPLRYMMAAMDTDCTMVLGGSSDPLAFVELKGLAFPESRTAELSGTLCELLQTELGIPQNRIYIVFSNVPRDMWGWNGGTF</sequence>
<keyword evidence="12" id="KW-0670">Pyruvate</keyword>
<evidence type="ECO:0000256" key="4">
    <source>
        <dbReference type="ARBA" id="ARBA00023235"/>
    </source>
</evidence>
<dbReference type="GO" id="GO:0050178">
    <property type="term" value="F:phenylpyruvate tautomerase activity"/>
    <property type="evidence" value="ECO:0007669"/>
    <property type="project" value="UniProtKB-EC"/>
</dbReference>
<evidence type="ECO:0000256" key="7">
    <source>
        <dbReference type="ARBA" id="ARBA00038932"/>
    </source>
</evidence>
<comment type="catalytic activity">
    <reaction evidence="6">
        <text>L-dopachrome = 5,6-dihydroxyindole-2-carboxylate</text>
        <dbReference type="Rhea" id="RHEA:13041"/>
        <dbReference type="ChEBI" id="CHEBI:16875"/>
        <dbReference type="ChEBI" id="CHEBI:57509"/>
        <dbReference type="EC" id="5.3.3.12"/>
    </reaction>
</comment>
<evidence type="ECO:0000256" key="2">
    <source>
        <dbReference type="ARBA" id="ARBA00022514"/>
    </source>
</evidence>
<dbReference type="GO" id="GO:0005125">
    <property type="term" value="F:cytokine activity"/>
    <property type="evidence" value="ECO:0007669"/>
    <property type="project" value="UniProtKB-KW"/>
</dbReference>
<organism evidence="12">
    <name type="scientific">Candidatus Kentrum sp. FW</name>
    <dbReference type="NCBI Taxonomy" id="2126338"/>
    <lineage>
        <taxon>Bacteria</taxon>
        <taxon>Pseudomonadati</taxon>
        <taxon>Pseudomonadota</taxon>
        <taxon>Gammaproteobacteria</taxon>
        <taxon>Candidatus Kentrum</taxon>
    </lineage>
</organism>
<dbReference type="PANTHER" id="PTHR11954:SF6">
    <property type="entry name" value="MACROPHAGE MIGRATION INHIBITORY FACTOR"/>
    <property type="match status" value="1"/>
</dbReference>
<evidence type="ECO:0000256" key="11">
    <source>
        <dbReference type="ARBA" id="ARBA00042730"/>
    </source>
</evidence>
<evidence type="ECO:0000256" key="6">
    <source>
        <dbReference type="ARBA" id="ARBA00036823"/>
    </source>
</evidence>
<keyword evidence="4" id="KW-0413">Isomerase</keyword>
<dbReference type="GO" id="GO:0004167">
    <property type="term" value="F:dopachrome isomerase activity"/>
    <property type="evidence" value="ECO:0007669"/>
    <property type="project" value="UniProtKB-EC"/>
</dbReference>
<dbReference type="InterPro" id="IPR001398">
    <property type="entry name" value="Macrophage_inhib_fac"/>
</dbReference>
<dbReference type="SUPFAM" id="SSF55331">
    <property type="entry name" value="Tautomerase/MIF"/>
    <property type="match status" value="1"/>
</dbReference>